<gene>
    <name evidence="5" type="ORF">SAMN05421642_102256</name>
</gene>
<evidence type="ECO:0000313" key="5">
    <source>
        <dbReference type="EMBL" id="SNS40903.1"/>
    </source>
</evidence>
<protein>
    <submittedName>
        <fullName evidence="5">AraC-type DNA-binding protein</fullName>
    </submittedName>
</protein>
<keyword evidence="1" id="KW-0805">Transcription regulation</keyword>
<dbReference type="Proteomes" id="UP000198327">
    <property type="component" value="Unassembled WGS sequence"/>
</dbReference>
<dbReference type="InterPro" id="IPR009057">
    <property type="entry name" value="Homeodomain-like_sf"/>
</dbReference>
<name>A0A239EA58_9NOCA</name>
<evidence type="ECO:0000256" key="2">
    <source>
        <dbReference type="ARBA" id="ARBA00023125"/>
    </source>
</evidence>
<sequence>MSARTIPAGFVAKAVSLAESGGVDLSYPLSIAGIGHDILDDAHGRLTAEQVTVFTQAAWQITDDELFGLASTPMRRGSFRVICLTLIHCPDLSTALVRMAETTRVVSGMPPMLITRGDISTRLTIPPADNSHLPEAARETAGQLLTDFRMVLVHRFAAWLIGGRVKLHSVELPYEMTDPATGKLYDRMFGARVTFGAQAAALEFDNSAMRAPIVQTEDTLADYLRESPNLLFTARDYDSTASSQVRRALELGLQSQAPGTDDIARMLSVSTAHLRRLLRQEGTSVNQIREEVLRDAAVSGLSRGDSVDDISSKLGFSEPSAFRRAFKRWTGQTPGSFR</sequence>
<evidence type="ECO:0000256" key="3">
    <source>
        <dbReference type="ARBA" id="ARBA00023163"/>
    </source>
</evidence>
<keyword evidence="2 5" id="KW-0238">DNA-binding</keyword>
<evidence type="ECO:0000313" key="6">
    <source>
        <dbReference type="Proteomes" id="UP000198327"/>
    </source>
</evidence>
<dbReference type="OrthoDB" id="5241536at2"/>
<dbReference type="PANTHER" id="PTHR47894">
    <property type="entry name" value="HTH-TYPE TRANSCRIPTIONAL REGULATOR GADX"/>
    <property type="match status" value="1"/>
</dbReference>
<dbReference type="EMBL" id="FZOW01000002">
    <property type="protein sequence ID" value="SNS40903.1"/>
    <property type="molecule type" value="Genomic_DNA"/>
</dbReference>
<feature type="domain" description="HTH araC/xylS-type" evidence="4">
    <location>
        <begin position="243"/>
        <end position="338"/>
    </location>
</feature>
<dbReference type="InterPro" id="IPR032687">
    <property type="entry name" value="AraC-type_N"/>
</dbReference>
<dbReference type="GO" id="GO:0005829">
    <property type="term" value="C:cytosol"/>
    <property type="evidence" value="ECO:0007669"/>
    <property type="project" value="TreeGrafter"/>
</dbReference>
<keyword evidence="6" id="KW-1185">Reference proteome</keyword>
<accession>A0A239EA58</accession>
<dbReference type="PRINTS" id="PR00032">
    <property type="entry name" value="HTHARAC"/>
</dbReference>
<dbReference type="AlphaFoldDB" id="A0A239EA58"/>
<organism evidence="5 6">
    <name type="scientific">Rhodococcoides kyotonense</name>
    <dbReference type="NCBI Taxonomy" id="398843"/>
    <lineage>
        <taxon>Bacteria</taxon>
        <taxon>Bacillati</taxon>
        <taxon>Actinomycetota</taxon>
        <taxon>Actinomycetes</taxon>
        <taxon>Mycobacteriales</taxon>
        <taxon>Nocardiaceae</taxon>
        <taxon>Rhodococcoides</taxon>
    </lineage>
</organism>
<dbReference type="GO" id="GO:0003700">
    <property type="term" value="F:DNA-binding transcription factor activity"/>
    <property type="evidence" value="ECO:0007669"/>
    <property type="project" value="InterPro"/>
</dbReference>
<dbReference type="SMART" id="SM00342">
    <property type="entry name" value="HTH_ARAC"/>
    <property type="match status" value="1"/>
</dbReference>
<evidence type="ECO:0000256" key="1">
    <source>
        <dbReference type="ARBA" id="ARBA00023015"/>
    </source>
</evidence>
<dbReference type="GO" id="GO:0000976">
    <property type="term" value="F:transcription cis-regulatory region binding"/>
    <property type="evidence" value="ECO:0007669"/>
    <property type="project" value="TreeGrafter"/>
</dbReference>
<keyword evidence="3" id="KW-0804">Transcription</keyword>
<dbReference type="PROSITE" id="PS01124">
    <property type="entry name" value="HTH_ARAC_FAMILY_2"/>
    <property type="match status" value="1"/>
</dbReference>
<dbReference type="Pfam" id="PF12833">
    <property type="entry name" value="HTH_18"/>
    <property type="match status" value="1"/>
</dbReference>
<dbReference type="InterPro" id="IPR018060">
    <property type="entry name" value="HTH_AraC"/>
</dbReference>
<dbReference type="RefSeq" id="WP_089243333.1">
    <property type="nucleotide sequence ID" value="NZ_FZOW01000002.1"/>
</dbReference>
<dbReference type="SUPFAM" id="SSF46689">
    <property type="entry name" value="Homeodomain-like"/>
    <property type="match status" value="1"/>
</dbReference>
<dbReference type="STRING" id="398843.A3K89_03810"/>
<dbReference type="InterPro" id="IPR020449">
    <property type="entry name" value="Tscrpt_reg_AraC-type_HTH"/>
</dbReference>
<dbReference type="Gene3D" id="1.10.10.60">
    <property type="entry name" value="Homeodomain-like"/>
    <property type="match status" value="1"/>
</dbReference>
<evidence type="ECO:0000259" key="4">
    <source>
        <dbReference type="PROSITE" id="PS01124"/>
    </source>
</evidence>
<reference evidence="6" key="1">
    <citation type="submission" date="2017-06" db="EMBL/GenBank/DDBJ databases">
        <authorList>
            <person name="Varghese N."/>
            <person name="Submissions S."/>
        </authorList>
    </citation>
    <scope>NUCLEOTIDE SEQUENCE [LARGE SCALE GENOMIC DNA]</scope>
    <source>
        <strain evidence="6">JCM 23211</strain>
    </source>
</reference>
<proteinExistence type="predicted"/>
<dbReference type="PANTHER" id="PTHR47894:SF1">
    <property type="entry name" value="HTH-TYPE TRANSCRIPTIONAL REGULATOR VQSM"/>
    <property type="match status" value="1"/>
</dbReference>
<dbReference type="Pfam" id="PF12625">
    <property type="entry name" value="Arabinose_bd"/>
    <property type="match status" value="1"/>
</dbReference>